<evidence type="ECO:0000256" key="3">
    <source>
        <dbReference type="ARBA" id="ARBA00022475"/>
    </source>
</evidence>
<evidence type="ECO:0000256" key="6">
    <source>
        <dbReference type="ARBA" id="ARBA00023136"/>
    </source>
</evidence>
<dbReference type="PANTHER" id="PTHR30151">
    <property type="entry name" value="ALKANE SULFONATE ABC TRANSPORTER-RELATED, MEMBRANE SUBUNIT"/>
    <property type="match status" value="1"/>
</dbReference>
<feature type="transmembrane region" description="Helical" evidence="7">
    <location>
        <begin position="181"/>
        <end position="198"/>
    </location>
</feature>
<evidence type="ECO:0000313" key="9">
    <source>
        <dbReference type="EMBL" id="SDS71226.1"/>
    </source>
</evidence>
<dbReference type="CDD" id="cd06261">
    <property type="entry name" value="TM_PBP2"/>
    <property type="match status" value="1"/>
</dbReference>
<keyword evidence="3" id="KW-1003">Cell membrane</keyword>
<sequence>MTMPQAQSSSSSSGTASRSAAVGRRVFSYILPFVVVAGIWQIASLFFPPFLFPSLVDVFKRCIGIFSDWSEFSDVLATVGRILAGLAGAFIVGAALAVMMARSRAANEFLSPILTLFQGIPALSWVVFAIIWFHGIEPRIFFIMVMTTLPAFTFQVLSALQAMSRDLMEMVMSFRPTRAKLFRTMIIPAILPDILTAWKVNLGNASRVVVVAELVGATGGVGYELLQQQQVFDMAGALAWTLQLVFFVLIAQGVLTLIENIAFRYRAVSERTL</sequence>
<keyword evidence="4 7" id="KW-0812">Transmembrane</keyword>
<comment type="subcellular location">
    <subcellularLocation>
        <location evidence="1 7">Cell membrane</location>
        <topology evidence="1 7">Multi-pass membrane protein</topology>
    </subcellularLocation>
</comment>
<feature type="transmembrane region" description="Helical" evidence="7">
    <location>
        <begin position="26"/>
        <end position="47"/>
    </location>
</feature>
<dbReference type="GO" id="GO:0055085">
    <property type="term" value="P:transmembrane transport"/>
    <property type="evidence" value="ECO:0007669"/>
    <property type="project" value="InterPro"/>
</dbReference>
<evidence type="ECO:0000256" key="4">
    <source>
        <dbReference type="ARBA" id="ARBA00022692"/>
    </source>
</evidence>
<proteinExistence type="inferred from homology"/>
<evidence type="ECO:0000256" key="7">
    <source>
        <dbReference type="RuleBase" id="RU363032"/>
    </source>
</evidence>
<dbReference type="PANTHER" id="PTHR30151:SF0">
    <property type="entry name" value="ABC TRANSPORTER PERMEASE PROTEIN MJ0413-RELATED"/>
    <property type="match status" value="1"/>
</dbReference>
<dbReference type="Gene3D" id="1.10.3720.10">
    <property type="entry name" value="MetI-like"/>
    <property type="match status" value="1"/>
</dbReference>
<feature type="domain" description="ABC transmembrane type-1" evidence="8">
    <location>
        <begin position="75"/>
        <end position="255"/>
    </location>
</feature>
<keyword evidence="5 7" id="KW-1133">Transmembrane helix</keyword>
<protein>
    <submittedName>
        <fullName evidence="9">NitT/TauT family transport system permease protein</fullName>
    </submittedName>
</protein>
<keyword evidence="2 7" id="KW-0813">Transport</keyword>
<feature type="transmembrane region" description="Helical" evidence="7">
    <location>
        <begin position="82"/>
        <end position="101"/>
    </location>
</feature>
<dbReference type="SUPFAM" id="SSF161098">
    <property type="entry name" value="MetI-like"/>
    <property type="match status" value="1"/>
</dbReference>
<keyword evidence="10" id="KW-1185">Reference proteome</keyword>
<reference evidence="10" key="1">
    <citation type="submission" date="2016-10" db="EMBL/GenBank/DDBJ databases">
        <authorList>
            <person name="Varghese N."/>
            <person name="Submissions S."/>
        </authorList>
    </citation>
    <scope>NUCLEOTIDE SEQUENCE [LARGE SCALE GENOMIC DNA]</scope>
    <source>
        <strain evidence="10">GAS369</strain>
    </source>
</reference>
<evidence type="ECO:0000313" key="10">
    <source>
        <dbReference type="Proteomes" id="UP000243904"/>
    </source>
</evidence>
<dbReference type="EMBL" id="LT629750">
    <property type="protein sequence ID" value="SDS71226.1"/>
    <property type="molecule type" value="Genomic_DNA"/>
</dbReference>
<evidence type="ECO:0000256" key="1">
    <source>
        <dbReference type="ARBA" id="ARBA00004651"/>
    </source>
</evidence>
<dbReference type="PROSITE" id="PS50928">
    <property type="entry name" value="ABC_TM1"/>
    <property type="match status" value="1"/>
</dbReference>
<organism evidence="9 10">
    <name type="scientific">Bradyrhizobium canariense</name>
    <dbReference type="NCBI Taxonomy" id="255045"/>
    <lineage>
        <taxon>Bacteria</taxon>
        <taxon>Pseudomonadati</taxon>
        <taxon>Pseudomonadota</taxon>
        <taxon>Alphaproteobacteria</taxon>
        <taxon>Hyphomicrobiales</taxon>
        <taxon>Nitrobacteraceae</taxon>
        <taxon>Bradyrhizobium</taxon>
    </lineage>
</organism>
<evidence type="ECO:0000256" key="5">
    <source>
        <dbReference type="ARBA" id="ARBA00022989"/>
    </source>
</evidence>
<dbReference type="GO" id="GO:0005886">
    <property type="term" value="C:plasma membrane"/>
    <property type="evidence" value="ECO:0007669"/>
    <property type="project" value="UniProtKB-SubCell"/>
</dbReference>
<gene>
    <name evidence="9" type="ORF">SAMN05444158_2939</name>
</gene>
<dbReference type="AlphaFoldDB" id="A0A1H1UGB2"/>
<dbReference type="Pfam" id="PF00528">
    <property type="entry name" value="BPD_transp_1"/>
    <property type="match status" value="1"/>
</dbReference>
<feature type="transmembrane region" description="Helical" evidence="7">
    <location>
        <begin position="237"/>
        <end position="258"/>
    </location>
</feature>
<keyword evidence="6 7" id="KW-0472">Membrane</keyword>
<dbReference type="InterPro" id="IPR035906">
    <property type="entry name" value="MetI-like_sf"/>
</dbReference>
<accession>A0A1H1UGB2</accession>
<evidence type="ECO:0000256" key="2">
    <source>
        <dbReference type="ARBA" id="ARBA00022448"/>
    </source>
</evidence>
<feature type="transmembrane region" description="Helical" evidence="7">
    <location>
        <begin position="113"/>
        <end position="134"/>
    </location>
</feature>
<dbReference type="Proteomes" id="UP000243904">
    <property type="component" value="Chromosome I"/>
</dbReference>
<evidence type="ECO:0000259" key="8">
    <source>
        <dbReference type="PROSITE" id="PS50928"/>
    </source>
</evidence>
<comment type="similarity">
    <text evidence="7">Belongs to the binding-protein-dependent transport system permease family.</text>
</comment>
<name>A0A1H1UGB2_9BRAD</name>
<dbReference type="InterPro" id="IPR000515">
    <property type="entry name" value="MetI-like"/>
</dbReference>
<feature type="transmembrane region" description="Helical" evidence="7">
    <location>
        <begin position="140"/>
        <end position="160"/>
    </location>
</feature>